<sequence length="84" mass="9230">MLLNGGAGLHVERVIAALQQPRLREAPLYPKWSRKIRPAGDGGLKTLEVYVITAASRTDRKLREVGTVLGDVRVDCSRCTTSKL</sequence>
<name>A0A8S1BMK0_ARCPL</name>
<accession>A0A8S1BMK0</accession>
<reference evidence="1 2" key="1">
    <citation type="submission" date="2020-04" db="EMBL/GenBank/DDBJ databases">
        <authorList>
            <person name="Wallbank WR R."/>
            <person name="Pardo Diaz C."/>
            <person name="Kozak K."/>
            <person name="Martin S."/>
            <person name="Jiggins C."/>
            <person name="Moest M."/>
            <person name="Warren A I."/>
            <person name="Byers J.R.P. K."/>
            <person name="Montejo-Kovacevich G."/>
            <person name="Yen C E."/>
        </authorList>
    </citation>
    <scope>NUCLEOTIDE SEQUENCE [LARGE SCALE GENOMIC DNA]</scope>
</reference>
<dbReference type="AlphaFoldDB" id="A0A8S1BMK0"/>
<comment type="caution">
    <text evidence="1">The sequence shown here is derived from an EMBL/GenBank/DDBJ whole genome shotgun (WGS) entry which is preliminary data.</text>
</comment>
<evidence type="ECO:0000313" key="1">
    <source>
        <dbReference type="EMBL" id="CAB3260325.1"/>
    </source>
</evidence>
<organism evidence="1 2">
    <name type="scientific">Arctia plantaginis</name>
    <name type="common">Wood tiger moth</name>
    <name type="synonym">Phalaena plantaginis</name>
    <dbReference type="NCBI Taxonomy" id="874455"/>
    <lineage>
        <taxon>Eukaryota</taxon>
        <taxon>Metazoa</taxon>
        <taxon>Ecdysozoa</taxon>
        <taxon>Arthropoda</taxon>
        <taxon>Hexapoda</taxon>
        <taxon>Insecta</taxon>
        <taxon>Pterygota</taxon>
        <taxon>Neoptera</taxon>
        <taxon>Endopterygota</taxon>
        <taxon>Lepidoptera</taxon>
        <taxon>Glossata</taxon>
        <taxon>Ditrysia</taxon>
        <taxon>Noctuoidea</taxon>
        <taxon>Erebidae</taxon>
        <taxon>Arctiinae</taxon>
        <taxon>Arctia</taxon>
    </lineage>
</organism>
<protein>
    <submittedName>
        <fullName evidence="1">Uncharacterized protein</fullName>
    </submittedName>
</protein>
<dbReference type="EMBL" id="CADEBD010000821">
    <property type="protein sequence ID" value="CAB3260325.1"/>
    <property type="molecule type" value="Genomic_DNA"/>
</dbReference>
<gene>
    <name evidence="1" type="ORF">APLA_LOCUS16944</name>
</gene>
<evidence type="ECO:0000313" key="2">
    <source>
        <dbReference type="Proteomes" id="UP000494256"/>
    </source>
</evidence>
<feature type="non-terminal residue" evidence="1">
    <location>
        <position position="1"/>
    </location>
</feature>
<dbReference type="OrthoDB" id="10346301at2759"/>
<proteinExistence type="predicted"/>
<dbReference type="Proteomes" id="UP000494256">
    <property type="component" value="Unassembled WGS sequence"/>
</dbReference>